<dbReference type="PANTHER" id="PTHR30532">
    <property type="entry name" value="IRON III DICITRATE-BINDING PERIPLASMIC PROTEIN"/>
    <property type="match status" value="1"/>
</dbReference>
<dbReference type="Gene3D" id="3.40.50.1980">
    <property type="entry name" value="Nitrogenase molybdenum iron protein domain"/>
    <property type="match status" value="2"/>
</dbReference>
<keyword evidence="8" id="KW-1185">Reference proteome</keyword>
<comment type="similarity">
    <text evidence="2">Belongs to the bacterial solute-binding protein 8 family.</text>
</comment>
<feature type="domain" description="Fe/B12 periplasmic-binding" evidence="6">
    <location>
        <begin position="69"/>
        <end position="345"/>
    </location>
</feature>
<evidence type="ECO:0000259" key="6">
    <source>
        <dbReference type="PROSITE" id="PS50983"/>
    </source>
</evidence>
<dbReference type="InterPro" id="IPR002491">
    <property type="entry name" value="ABC_transptr_periplasmic_BD"/>
</dbReference>
<dbReference type="PROSITE" id="PS50983">
    <property type="entry name" value="FE_B12_PBP"/>
    <property type="match status" value="1"/>
</dbReference>
<accession>A0ABX6A614</accession>
<evidence type="ECO:0000313" key="7">
    <source>
        <dbReference type="EMBL" id="QEU12307.1"/>
    </source>
</evidence>
<evidence type="ECO:0000313" key="8">
    <source>
        <dbReference type="Proteomes" id="UP000323865"/>
    </source>
</evidence>
<evidence type="ECO:0000256" key="3">
    <source>
        <dbReference type="ARBA" id="ARBA00022448"/>
    </source>
</evidence>
<feature type="signal peptide" evidence="5">
    <location>
        <begin position="1"/>
        <end position="26"/>
    </location>
</feature>
<dbReference type="EMBL" id="CP044108">
    <property type="protein sequence ID" value="QEU12307.1"/>
    <property type="molecule type" value="Genomic_DNA"/>
</dbReference>
<organism evidence="7 8">
    <name type="scientific">Dermabacter vaginalis</name>
    <dbReference type="NCBI Taxonomy" id="1630135"/>
    <lineage>
        <taxon>Bacteria</taxon>
        <taxon>Bacillati</taxon>
        <taxon>Actinomycetota</taxon>
        <taxon>Actinomycetes</taxon>
        <taxon>Micrococcales</taxon>
        <taxon>Dermabacteraceae</taxon>
        <taxon>Dermabacter</taxon>
    </lineage>
</organism>
<dbReference type="RefSeq" id="WP_150333507.1">
    <property type="nucleotide sequence ID" value="NZ_CP044108.1"/>
</dbReference>
<evidence type="ECO:0000256" key="1">
    <source>
        <dbReference type="ARBA" id="ARBA00004196"/>
    </source>
</evidence>
<evidence type="ECO:0000256" key="4">
    <source>
        <dbReference type="ARBA" id="ARBA00022729"/>
    </source>
</evidence>
<dbReference type="InterPro" id="IPR051313">
    <property type="entry name" value="Bact_iron-sidero_bind"/>
</dbReference>
<gene>
    <name evidence="7" type="ORF">FOB48_08310</name>
</gene>
<keyword evidence="3" id="KW-0813">Transport</keyword>
<name>A0ABX6A614_9MICO</name>
<proteinExistence type="inferred from homology"/>
<feature type="chain" id="PRO_5046365640" evidence="5">
    <location>
        <begin position="27"/>
        <end position="350"/>
    </location>
</feature>
<reference evidence="7 8" key="1">
    <citation type="submission" date="2019-09" db="EMBL/GenBank/DDBJ databases">
        <title>FDA dAtabase for Regulatory Grade micrObial Sequences (FDA-ARGOS): Supporting development and validation of Infectious Disease Dx tests.</title>
        <authorList>
            <person name="Sciortino C."/>
            <person name="Tallon L."/>
            <person name="Sadzewicz L."/>
            <person name="Vavikolanu K."/>
            <person name="Mehta A."/>
            <person name="Aluvathingal J."/>
            <person name="Nadendla S."/>
            <person name="Nandy P."/>
            <person name="Geyer C."/>
            <person name="Yan Y."/>
            <person name="Sichtig H."/>
        </authorList>
    </citation>
    <scope>NUCLEOTIDE SEQUENCE [LARGE SCALE GENOMIC DNA]</scope>
    <source>
        <strain evidence="7 8">FDAARGOS_640</strain>
    </source>
</reference>
<dbReference type="PROSITE" id="PS51257">
    <property type="entry name" value="PROKAR_LIPOPROTEIN"/>
    <property type="match status" value="1"/>
</dbReference>
<dbReference type="Pfam" id="PF01497">
    <property type="entry name" value="Peripla_BP_2"/>
    <property type="match status" value="1"/>
</dbReference>
<dbReference type="PANTHER" id="PTHR30532:SF28">
    <property type="entry name" value="PETROBACTIN-BINDING PROTEIN YCLQ"/>
    <property type="match status" value="1"/>
</dbReference>
<dbReference type="PROSITE" id="PS51318">
    <property type="entry name" value="TAT"/>
    <property type="match status" value="1"/>
</dbReference>
<evidence type="ECO:0000256" key="2">
    <source>
        <dbReference type="ARBA" id="ARBA00008814"/>
    </source>
</evidence>
<dbReference type="CDD" id="cd01146">
    <property type="entry name" value="FhuD"/>
    <property type="match status" value="1"/>
</dbReference>
<dbReference type="SUPFAM" id="SSF53807">
    <property type="entry name" value="Helical backbone' metal receptor"/>
    <property type="match status" value="1"/>
</dbReference>
<dbReference type="Proteomes" id="UP000323865">
    <property type="component" value="Chromosome"/>
</dbReference>
<sequence>MYPSDQRLSMPRRGLLALAGAFSLLAVTGCGSDGSSAGPTTAETASAGTFPVVMSHALGSTNIEQAPQRIVTVGQGAAEALIGMGVYPVGVETNTWGADKDGHLPWIREAFEKAGRSLPALFTGGEQLDVEAIAELEPDLILAPWSGLTQKQYDQLTAFCPTVAYEKSAWTTTWDGEIRMVAKALGRPSDGDKLIGDIKKTLADTAAQHPHWEGTTFSYIYTQGQGTLGIFRPTEQRVALISMLGLTVDPIIDTITANEGSDWALIGLENVDKLKDSDLIFTWNVDAATKKQVNSQKLYSSIPAIKRGSVVEPTDQQLVTAISMINPLTVPWSLTRLTDLIDQAVAKVAG</sequence>
<dbReference type="InterPro" id="IPR006311">
    <property type="entry name" value="TAT_signal"/>
</dbReference>
<comment type="subcellular location">
    <subcellularLocation>
        <location evidence="1">Cell envelope</location>
    </subcellularLocation>
</comment>
<protein>
    <submittedName>
        <fullName evidence="7">Iron-siderophore ABC transporter substrate-binding protein</fullName>
    </submittedName>
</protein>
<evidence type="ECO:0000256" key="5">
    <source>
        <dbReference type="SAM" id="SignalP"/>
    </source>
</evidence>
<keyword evidence="4 5" id="KW-0732">Signal</keyword>